<name>X1KML4_9ZZZZ</name>
<comment type="caution">
    <text evidence="1">The sequence shown here is derived from an EMBL/GenBank/DDBJ whole genome shotgun (WGS) entry which is preliminary data.</text>
</comment>
<evidence type="ECO:0000313" key="1">
    <source>
        <dbReference type="EMBL" id="GAI08327.1"/>
    </source>
</evidence>
<organism evidence="1">
    <name type="scientific">marine sediment metagenome</name>
    <dbReference type="NCBI Taxonomy" id="412755"/>
    <lineage>
        <taxon>unclassified sequences</taxon>
        <taxon>metagenomes</taxon>
        <taxon>ecological metagenomes</taxon>
    </lineage>
</organism>
<dbReference type="EMBL" id="BARV01003533">
    <property type="protein sequence ID" value="GAI08327.1"/>
    <property type="molecule type" value="Genomic_DNA"/>
</dbReference>
<feature type="non-terminal residue" evidence="1">
    <location>
        <position position="1"/>
    </location>
</feature>
<protein>
    <submittedName>
        <fullName evidence="1">Uncharacterized protein</fullName>
    </submittedName>
</protein>
<dbReference type="AlphaFoldDB" id="X1KML4"/>
<gene>
    <name evidence="1" type="ORF">S06H3_08388</name>
</gene>
<accession>X1KML4</accession>
<reference evidence="1" key="1">
    <citation type="journal article" date="2014" name="Front. Microbiol.">
        <title>High frequency of phylogenetically diverse reductive dehalogenase-homologous genes in deep subseafloor sedimentary metagenomes.</title>
        <authorList>
            <person name="Kawai M."/>
            <person name="Futagami T."/>
            <person name="Toyoda A."/>
            <person name="Takaki Y."/>
            <person name="Nishi S."/>
            <person name="Hori S."/>
            <person name="Arai W."/>
            <person name="Tsubouchi T."/>
            <person name="Morono Y."/>
            <person name="Uchiyama I."/>
            <person name="Ito T."/>
            <person name="Fujiyama A."/>
            <person name="Inagaki F."/>
            <person name="Takami H."/>
        </authorList>
    </citation>
    <scope>NUCLEOTIDE SEQUENCE</scope>
    <source>
        <strain evidence="1">Expedition CK06-06</strain>
    </source>
</reference>
<proteinExistence type="predicted"/>
<sequence length="34" mass="3870">PIKYTKIPLANGKGEILIPEKPEKSQEEDQSLYL</sequence>